<dbReference type="InterPro" id="IPR053729">
    <property type="entry name" value="MAD2L1BP_domain_sf"/>
</dbReference>
<proteinExistence type="predicted"/>
<evidence type="ECO:0000313" key="3">
    <source>
        <dbReference type="Proteomes" id="UP001239994"/>
    </source>
</evidence>
<feature type="region of interest" description="Disordered" evidence="1">
    <location>
        <begin position="89"/>
        <end position="128"/>
    </location>
</feature>
<feature type="region of interest" description="Disordered" evidence="1">
    <location>
        <begin position="149"/>
        <end position="212"/>
    </location>
</feature>
<dbReference type="Gene3D" id="3.30.900.20">
    <property type="match status" value="1"/>
</dbReference>
<accession>A0AAD9DQA7</accession>
<dbReference type="InterPro" id="IPR009511">
    <property type="entry name" value="MAD1/Cdc20-bound-Mad2-bd"/>
</dbReference>
<evidence type="ECO:0000313" key="2">
    <source>
        <dbReference type="EMBL" id="KAK1791220.1"/>
    </source>
</evidence>
<dbReference type="EMBL" id="JAROKS010000020">
    <property type="protein sequence ID" value="KAK1791220.1"/>
    <property type="molecule type" value="Genomic_DNA"/>
</dbReference>
<name>A0AAD9DQA7_9TELE</name>
<reference evidence="2" key="1">
    <citation type="submission" date="2023-03" db="EMBL/GenBank/DDBJ databases">
        <title>Electrophorus voltai genome.</title>
        <authorList>
            <person name="Bian C."/>
        </authorList>
    </citation>
    <scope>NUCLEOTIDE SEQUENCE</scope>
    <source>
        <strain evidence="2">CB-2022</strain>
        <tissue evidence="2">Muscle</tissue>
    </source>
</reference>
<sequence>MLHLRGCQNPLETGQPSLAVPLMARRRRDRPIGLSPQGREGSVQTGREMDEELRSEGMVHKSTTVVEIANPSSRYSERFIPVGHYNGQNKGMGNAGEPDTGRNGLCCDDPENSPGLRTDLSRLSSAGTDRIREEIQRAAAVRKLNFPQNTTLKASEEEEEMGKSTGVSGAETAAEKLADTNTPPGELTRQWDSDFRTTPAPQSLCEDEESVRKGREEGRVDVVFPGSVTQEGCCRFVCELLKCVLYQRQQLPMTYEQMVFFQKQQDASTQPEDAVARKPAKSSGGVNWRRGRRTLQELDDVLIHLEALFSLSRVPRVLFMLGGSVLLPAELYEINMEAVVVGGGDGSLRTSSCLRQLFRTLFVADLLSDVKSVRLMATTVMALGHRDCGVPWFKPKLDFKVPARVKRQVISLASRKSVSSTRDWDDYIWFQAPVTVKGFCK</sequence>
<organism evidence="2 3">
    <name type="scientific">Electrophorus voltai</name>
    <dbReference type="NCBI Taxonomy" id="2609070"/>
    <lineage>
        <taxon>Eukaryota</taxon>
        <taxon>Metazoa</taxon>
        <taxon>Chordata</taxon>
        <taxon>Craniata</taxon>
        <taxon>Vertebrata</taxon>
        <taxon>Euteleostomi</taxon>
        <taxon>Actinopterygii</taxon>
        <taxon>Neopterygii</taxon>
        <taxon>Teleostei</taxon>
        <taxon>Ostariophysi</taxon>
        <taxon>Gymnotiformes</taxon>
        <taxon>Gymnotoidei</taxon>
        <taxon>Gymnotidae</taxon>
        <taxon>Electrophorus</taxon>
    </lineage>
</organism>
<evidence type="ECO:0008006" key="4">
    <source>
        <dbReference type="Google" id="ProtNLM"/>
    </source>
</evidence>
<comment type="caution">
    <text evidence="2">The sequence shown here is derived from an EMBL/GenBank/DDBJ whole genome shotgun (WGS) entry which is preliminary data.</text>
</comment>
<feature type="region of interest" description="Disordered" evidence="1">
    <location>
        <begin position="1"/>
        <end position="57"/>
    </location>
</feature>
<protein>
    <recommendedName>
        <fullName evidence="4">MAD2L1 binding protein</fullName>
    </recommendedName>
</protein>
<dbReference type="Pfam" id="PF06581">
    <property type="entry name" value="p31comet"/>
    <property type="match status" value="1"/>
</dbReference>
<dbReference type="AlphaFoldDB" id="A0AAD9DQA7"/>
<dbReference type="Proteomes" id="UP001239994">
    <property type="component" value="Unassembled WGS sequence"/>
</dbReference>
<gene>
    <name evidence="2" type="ORF">P4O66_013241</name>
</gene>
<keyword evidence="3" id="KW-1185">Reference proteome</keyword>
<dbReference type="GO" id="GO:0007096">
    <property type="term" value="P:regulation of exit from mitosis"/>
    <property type="evidence" value="ECO:0007669"/>
    <property type="project" value="InterPro"/>
</dbReference>
<dbReference type="PANTHER" id="PTHR15681">
    <property type="entry name" value="MAD2L1-BINDING PROTEIN"/>
    <property type="match status" value="1"/>
</dbReference>
<dbReference type="PANTHER" id="PTHR15681:SF1">
    <property type="entry name" value="MAD2L1-BINDING PROTEIN"/>
    <property type="match status" value="1"/>
</dbReference>
<dbReference type="GO" id="GO:0005634">
    <property type="term" value="C:nucleus"/>
    <property type="evidence" value="ECO:0007669"/>
    <property type="project" value="InterPro"/>
</dbReference>
<evidence type="ECO:0000256" key="1">
    <source>
        <dbReference type="SAM" id="MobiDB-lite"/>
    </source>
</evidence>